<dbReference type="PANTHER" id="PTHR10302:SF0">
    <property type="entry name" value="SINGLE-STRANDED DNA-BINDING PROTEIN, MITOCHONDRIAL"/>
    <property type="match status" value="1"/>
</dbReference>
<keyword evidence="6" id="KW-1185">Reference proteome</keyword>
<name>A0A4Z1E4B9_9MICO</name>
<sequence length="187" mass="19341">MNDTTITIRGNAGSVPELRTSATGTVWTSFRLASTSRRRSPDGGWEDKATLWVSVTVFRALAERVAATVRKGTPLTIVGDLSHEEWVTQEGAPRSGPAVIARSVAVDLAGGKVTWTRTDPPSGGTEHPHSADSFTRSITGSGAYDEPAEPEEAGEPRDVSHLVTVGSEAGDGDGGATGASGGGEPPF</sequence>
<dbReference type="OrthoDB" id="4427276at2"/>
<dbReference type="PROSITE" id="PS50935">
    <property type="entry name" value="SSB"/>
    <property type="match status" value="1"/>
</dbReference>
<protein>
    <recommendedName>
        <fullName evidence="3">Single-stranded DNA-binding protein</fullName>
    </recommendedName>
</protein>
<dbReference type="RefSeq" id="WP_135848298.1">
    <property type="nucleotide sequence ID" value="NZ_RHPJ01000001.1"/>
</dbReference>
<evidence type="ECO:0000313" key="5">
    <source>
        <dbReference type="EMBL" id="TGO06029.1"/>
    </source>
</evidence>
<keyword evidence="1 2" id="KW-0238">DNA-binding</keyword>
<dbReference type="AlphaFoldDB" id="A0A4Z1E4B9"/>
<dbReference type="CDD" id="cd04496">
    <property type="entry name" value="SSB_OBF"/>
    <property type="match status" value="1"/>
</dbReference>
<feature type="compositionally biased region" description="Gly residues" evidence="4">
    <location>
        <begin position="172"/>
        <end position="187"/>
    </location>
</feature>
<dbReference type="Gene3D" id="2.40.50.140">
    <property type="entry name" value="Nucleic acid-binding proteins"/>
    <property type="match status" value="1"/>
</dbReference>
<evidence type="ECO:0000256" key="3">
    <source>
        <dbReference type="RuleBase" id="RU000524"/>
    </source>
</evidence>
<dbReference type="SUPFAM" id="SSF50249">
    <property type="entry name" value="Nucleic acid-binding proteins"/>
    <property type="match status" value="1"/>
</dbReference>
<dbReference type="InterPro" id="IPR000424">
    <property type="entry name" value="Primosome_PriB/ssb"/>
</dbReference>
<dbReference type="GO" id="GO:0006260">
    <property type="term" value="P:DNA replication"/>
    <property type="evidence" value="ECO:0007669"/>
    <property type="project" value="InterPro"/>
</dbReference>
<reference evidence="5 6" key="1">
    <citation type="submission" date="2018-11" db="EMBL/GenBank/DDBJ databases">
        <title>Complete genome sequencing of the Actinobacteria Serinibacter sp. K3-2.</title>
        <authorList>
            <person name="Rakitin A.L."/>
            <person name="Beletsky A.V."/>
            <person name="Mardanov A.V."/>
            <person name="Ravin N.V."/>
            <person name="Gromova A.S."/>
            <person name="Filippova S.N."/>
            <person name="Gal'Chenko V.F."/>
        </authorList>
    </citation>
    <scope>NUCLEOTIDE SEQUENCE [LARGE SCALE GENOMIC DNA]</scope>
    <source>
        <strain evidence="5 6">K3-2</strain>
    </source>
</reference>
<accession>A0A4Z1E4B9</accession>
<evidence type="ECO:0000256" key="1">
    <source>
        <dbReference type="ARBA" id="ARBA00023125"/>
    </source>
</evidence>
<evidence type="ECO:0000313" key="6">
    <source>
        <dbReference type="Proteomes" id="UP000297318"/>
    </source>
</evidence>
<dbReference type="EMBL" id="RHPJ01000001">
    <property type="protein sequence ID" value="TGO06029.1"/>
    <property type="molecule type" value="Genomic_DNA"/>
</dbReference>
<dbReference type="Pfam" id="PF00436">
    <property type="entry name" value="SSB"/>
    <property type="match status" value="1"/>
</dbReference>
<proteinExistence type="predicted"/>
<feature type="region of interest" description="Disordered" evidence="4">
    <location>
        <begin position="114"/>
        <end position="187"/>
    </location>
</feature>
<dbReference type="NCBIfam" id="TIGR00621">
    <property type="entry name" value="ssb"/>
    <property type="match status" value="1"/>
</dbReference>
<organism evidence="5 6">
    <name type="scientific">Serinibacter arcticus</name>
    <dbReference type="NCBI Taxonomy" id="1655435"/>
    <lineage>
        <taxon>Bacteria</taxon>
        <taxon>Bacillati</taxon>
        <taxon>Actinomycetota</taxon>
        <taxon>Actinomycetes</taxon>
        <taxon>Micrococcales</taxon>
        <taxon>Beutenbergiaceae</taxon>
        <taxon>Serinibacter</taxon>
    </lineage>
</organism>
<evidence type="ECO:0000256" key="2">
    <source>
        <dbReference type="PROSITE-ProRule" id="PRU00252"/>
    </source>
</evidence>
<gene>
    <name evidence="5" type="ORF">SERN_0221</name>
</gene>
<dbReference type="GO" id="GO:0003697">
    <property type="term" value="F:single-stranded DNA binding"/>
    <property type="evidence" value="ECO:0007669"/>
    <property type="project" value="InterPro"/>
</dbReference>
<evidence type="ECO:0000256" key="4">
    <source>
        <dbReference type="SAM" id="MobiDB-lite"/>
    </source>
</evidence>
<dbReference type="InterPro" id="IPR011344">
    <property type="entry name" value="ssDNA-bd"/>
</dbReference>
<dbReference type="GO" id="GO:0009295">
    <property type="term" value="C:nucleoid"/>
    <property type="evidence" value="ECO:0007669"/>
    <property type="project" value="TreeGrafter"/>
</dbReference>
<dbReference type="PANTHER" id="PTHR10302">
    <property type="entry name" value="SINGLE-STRANDED DNA-BINDING PROTEIN"/>
    <property type="match status" value="1"/>
</dbReference>
<dbReference type="InterPro" id="IPR012340">
    <property type="entry name" value="NA-bd_OB-fold"/>
</dbReference>
<dbReference type="Proteomes" id="UP000297318">
    <property type="component" value="Unassembled WGS sequence"/>
</dbReference>
<comment type="caution">
    <text evidence="5">The sequence shown here is derived from an EMBL/GenBank/DDBJ whole genome shotgun (WGS) entry which is preliminary data.</text>
</comment>